<keyword evidence="3 6" id="KW-0812">Transmembrane</keyword>
<dbReference type="GO" id="GO:0005886">
    <property type="term" value="C:plasma membrane"/>
    <property type="evidence" value="ECO:0007669"/>
    <property type="project" value="UniProtKB-SubCell"/>
</dbReference>
<feature type="transmembrane region" description="Helical" evidence="6">
    <location>
        <begin position="92"/>
        <end position="115"/>
    </location>
</feature>
<keyword evidence="4 6" id="KW-1133">Transmembrane helix</keyword>
<keyword evidence="5 6" id="KW-0472">Membrane</keyword>
<dbReference type="Proteomes" id="UP000605259">
    <property type="component" value="Unassembled WGS sequence"/>
</dbReference>
<evidence type="ECO:0000256" key="6">
    <source>
        <dbReference type="SAM" id="Phobius"/>
    </source>
</evidence>
<proteinExistence type="predicted"/>
<organism evidence="7 8">
    <name type="scientific">Priestia taiwanensis</name>
    <dbReference type="NCBI Taxonomy" id="1347902"/>
    <lineage>
        <taxon>Bacteria</taxon>
        <taxon>Bacillati</taxon>
        <taxon>Bacillota</taxon>
        <taxon>Bacilli</taxon>
        <taxon>Bacillales</taxon>
        <taxon>Bacillaceae</taxon>
        <taxon>Priestia</taxon>
    </lineage>
</organism>
<evidence type="ECO:0000256" key="3">
    <source>
        <dbReference type="ARBA" id="ARBA00022692"/>
    </source>
</evidence>
<feature type="transmembrane region" description="Helical" evidence="6">
    <location>
        <begin position="6"/>
        <end position="25"/>
    </location>
</feature>
<dbReference type="EMBL" id="BMFK01000001">
    <property type="protein sequence ID" value="GGE63936.1"/>
    <property type="molecule type" value="Genomic_DNA"/>
</dbReference>
<comment type="subcellular location">
    <subcellularLocation>
        <location evidence="1">Cell membrane</location>
        <topology evidence="1">Multi-pass membrane protein</topology>
    </subcellularLocation>
</comment>
<reference evidence="7" key="1">
    <citation type="journal article" date="2014" name="Int. J. Syst. Evol. Microbiol.">
        <title>Complete genome sequence of Corynebacterium casei LMG S-19264T (=DSM 44701T), isolated from a smear-ripened cheese.</title>
        <authorList>
            <consortium name="US DOE Joint Genome Institute (JGI-PGF)"/>
            <person name="Walter F."/>
            <person name="Albersmeier A."/>
            <person name="Kalinowski J."/>
            <person name="Ruckert C."/>
        </authorList>
    </citation>
    <scope>NUCLEOTIDE SEQUENCE</scope>
    <source>
        <strain evidence="7">CGMCC 1.12698</strain>
    </source>
</reference>
<evidence type="ECO:0000256" key="4">
    <source>
        <dbReference type="ARBA" id="ARBA00022989"/>
    </source>
</evidence>
<dbReference type="PANTHER" id="PTHR30249:SF17">
    <property type="entry name" value="HOLIN-LIKE PROTEIN CIDB"/>
    <property type="match status" value="1"/>
</dbReference>
<dbReference type="Pfam" id="PF04172">
    <property type="entry name" value="LrgB"/>
    <property type="match status" value="1"/>
</dbReference>
<evidence type="ECO:0000256" key="5">
    <source>
        <dbReference type="ARBA" id="ARBA00023136"/>
    </source>
</evidence>
<gene>
    <name evidence="7" type="primary">yxaC</name>
    <name evidence="7" type="ORF">GCM10007140_12730</name>
</gene>
<keyword evidence="8" id="KW-1185">Reference proteome</keyword>
<evidence type="ECO:0000256" key="1">
    <source>
        <dbReference type="ARBA" id="ARBA00004651"/>
    </source>
</evidence>
<evidence type="ECO:0008006" key="9">
    <source>
        <dbReference type="Google" id="ProtNLM"/>
    </source>
</evidence>
<evidence type="ECO:0000256" key="2">
    <source>
        <dbReference type="ARBA" id="ARBA00022475"/>
    </source>
</evidence>
<feature type="transmembrane region" description="Helical" evidence="6">
    <location>
        <begin position="32"/>
        <end position="50"/>
    </location>
</feature>
<keyword evidence="2" id="KW-1003">Cell membrane</keyword>
<feature type="transmembrane region" description="Helical" evidence="6">
    <location>
        <begin position="203"/>
        <end position="229"/>
    </location>
</feature>
<protein>
    <recommendedName>
        <fullName evidence="9">LrgB family protein</fullName>
    </recommendedName>
</protein>
<dbReference type="InterPro" id="IPR007300">
    <property type="entry name" value="CidB/LrgB"/>
</dbReference>
<feature type="transmembrane region" description="Helical" evidence="6">
    <location>
        <begin position="148"/>
        <end position="168"/>
    </location>
</feature>
<accession>A0A917AP20</accession>
<dbReference type="PANTHER" id="PTHR30249">
    <property type="entry name" value="PUTATIVE SEROTONIN TRANSPORTER"/>
    <property type="match status" value="1"/>
</dbReference>
<evidence type="ECO:0000313" key="7">
    <source>
        <dbReference type="EMBL" id="GGE63936.1"/>
    </source>
</evidence>
<name>A0A917AP20_9BACI</name>
<comment type="caution">
    <text evidence="7">The sequence shown here is derived from an EMBL/GenBank/DDBJ whole genome shotgun (WGS) entry which is preliminary data.</text>
</comment>
<evidence type="ECO:0000313" key="8">
    <source>
        <dbReference type="Proteomes" id="UP000605259"/>
    </source>
</evidence>
<dbReference type="RefSeq" id="WP_188387552.1">
    <property type="nucleotide sequence ID" value="NZ_BMFK01000001.1"/>
</dbReference>
<dbReference type="AlphaFoldDB" id="A0A917AP20"/>
<reference evidence="7" key="2">
    <citation type="submission" date="2020-09" db="EMBL/GenBank/DDBJ databases">
        <authorList>
            <person name="Sun Q."/>
            <person name="Zhou Y."/>
        </authorList>
    </citation>
    <scope>NUCLEOTIDE SEQUENCE</scope>
    <source>
        <strain evidence="7">CGMCC 1.12698</strain>
    </source>
</reference>
<sequence>MEKTLIAVTVIASTIILFICLSRLYHRFRLPLLMPVLTTMIAIIVILSYFDISYETYMIGGQWLDKLLGPAIVSLAYPLYKQRNIILKQVVPIVGGIIIGTTIGIVSGLMLTQIFDFTKEQIVSMVPKSITTPVAMQITSGLGGVPSLTVVFVMIAGFTGILVGPYILKWFYLHSDIGRGVAFGSASHAIGTSKAIEYNELTFAISSVAMTLSAILGSMIAPFIVYLYFL</sequence>